<feature type="binding site" evidence="6">
    <location>
        <position position="407"/>
    </location>
    <ligand>
        <name>Ca(2+)</name>
        <dbReference type="ChEBI" id="CHEBI:29108"/>
    </ligand>
</feature>
<accession>A0AAV5WS70</accession>
<dbReference type="GO" id="GO:0004382">
    <property type="term" value="F:GDP phosphatase activity"/>
    <property type="evidence" value="ECO:0007669"/>
    <property type="project" value="TreeGrafter"/>
</dbReference>
<feature type="binding site" evidence="6">
    <location>
        <position position="168"/>
    </location>
    <ligand>
        <name>Ca(2+)</name>
        <dbReference type="ChEBI" id="CHEBI:29108"/>
    </ligand>
</feature>
<evidence type="ECO:0000256" key="2">
    <source>
        <dbReference type="ARBA" id="ARBA00022723"/>
    </source>
</evidence>
<comment type="cofactor">
    <cofactor evidence="1 6">
        <name>Ca(2+)</name>
        <dbReference type="ChEBI" id="CHEBI:29108"/>
    </cofactor>
</comment>
<feature type="binding site" evidence="6">
    <location>
        <position position="290"/>
    </location>
    <ligand>
        <name>Ca(2+)</name>
        <dbReference type="ChEBI" id="CHEBI:29108"/>
    </ligand>
</feature>
<keyword evidence="9" id="KW-1185">Reference proteome</keyword>
<feature type="binding site" evidence="6">
    <location>
        <position position="169"/>
    </location>
    <ligand>
        <name>Ca(2+)</name>
        <dbReference type="ChEBI" id="CHEBI:29108"/>
    </ligand>
</feature>
<comment type="caution">
    <text evidence="8">The sequence shown here is derived from an EMBL/GenBank/DDBJ whole genome shotgun (WGS) entry which is preliminary data.</text>
</comment>
<dbReference type="GO" id="GO:0045134">
    <property type="term" value="F:UDP phosphatase activity"/>
    <property type="evidence" value="ECO:0007669"/>
    <property type="project" value="TreeGrafter"/>
</dbReference>
<evidence type="ECO:0000256" key="1">
    <source>
        <dbReference type="ARBA" id="ARBA00001913"/>
    </source>
</evidence>
<dbReference type="Pfam" id="PF06079">
    <property type="entry name" value="Apyrase"/>
    <property type="match status" value="1"/>
</dbReference>
<feature type="non-terminal residue" evidence="8">
    <location>
        <position position="1"/>
    </location>
</feature>
<feature type="binding site" evidence="6">
    <location>
        <position position="221"/>
    </location>
    <ligand>
        <name>Ca(2+)</name>
        <dbReference type="ChEBI" id="CHEBI:29108"/>
    </ligand>
</feature>
<feature type="transmembrane region" description="Helical" evidence="7">
    <location>
        <begin position="55"/>
        <end position="75"/>
    </location>
</feature>
<dbReference type="InterPro" id="IPR036258">
    <property type="entry name" value="Apyrase_sf"/>
</dbReference>
<reference evidence="8" key="1">
    <citation type="submission" date="2023-10" db="EMBL/GenBank/DDBJ databases">
        <title>Genome assembly of Pristionchus species.</title>
        <authorList>
            <person name="Yoshida K."/>
            <person name="Sommer R.J."/>
        </authorList>
    </citation>
    <scope>NUCLEOTIDE SEQUENCE</scope>
    <source>
        <strain evidence="8">RS5133</strain>
    </source>
</reference>
<keyword evidence="2 6" id="KW-0479">Metal-binding</keyword>
<dbReference type="SUPFAM" id="SSF101887">
    <property type="entry name" value="Apyrase"/>
    <property type="match status" value="1"/>
</dbReference>
<protein>
    <recommendedName>
        <fullName evidence="10">Soluble calcium-activated nucleotidase 1</fullName>
    </recommendedName>
</protein>
<keyword evidence="7" id="KW-0472">Membrane</keyword>
<evidence type="ECO:0000256" key="4">
    <source>
        <dbReference type="ARBA" id="ARBA00022837"/>
    </source>
</evidence>
<proteinExistence type="inferred from homology"/>
<evidence type="ECO:0000256" key="3">
    <source>
        <dbReference type="ARBA" id="ARBA00022801"/>
    </source>
</evidence>
<dbReference type="InterPro" id="IPR009283">
    <property type="entry name" value="Apyrase"/>
</dbReference>
<evidence type="ECO:0000313" key="9">
    <source>
        <dbReference type="Proteomes" id="UP001432322"/>
    </source>
</evidence>
<name>A0AAV5WS70_9BILA</name>
<keyword evidence="3" id="KW-0378">Hydrolase</keyword>
<dbReference type="GO" id="GO:0005509">
    <property type="term" value="F:calcium ion binding"/>
    <property type="evidence" value="ECO:0007669"/>
    <property type="project" value="InterPro"/>
</dbReference>
<evidence type="ECO:0000256" key="5">
    <source>
        <dbReference type="ARBA" id="ARBA00025738"/>
    </source>
</evidence>
<evidence type="ECO:0000256" key="7">
    <source>
        <dbReference type="SAM" id="Phobius"/>
    </source>
</evidence>
<evidence type="ECO:0000313" key="8">
    <source>
        <dbReference type="EMBL" id="GMT34871.1"/>
    </source>
</evidence>
<dbReference type="PANTHER" id="PTHR13023">
    <property type="entry name" value="APYRASE"/>
    <property type="match status" value="1"/>
</dbReference>
<dbReference type="PANTHER" id="PTHR13023:SF3">
    <property type="entry name" value="SOLUBLE CALCIUM-ACTIVATED NUCLEOTIDASE 1"/>
    <property type="match status" value="1"/>
</dbReference>
<dbReference type="GO" id="GO:0030166">
    <property type="term" value="P:proteoglycan biosynthetic process"/>
    <property type="evidence" value="ECO:0007669"/>
    <property type="project" value="TreeGrafter"/>
</dbReference>
<evidence type="ECO:0008006" key="10">
    <source>
        <dbReference type="Google" id="ProtNLM"/>
    </source>
</evidence>
<evidence type="ECO:0000256" key="6">
    <source>
        <dbReference type="PIRSR" id="PIRSR609283-1"/>
    </source>
</evidence>
<keyword evidence="7" id="KW-1133">Transmembrane helix</keyword>
<keyword evidence="4 6" id="KW-0106">Calcium</keyword>
<dbReference type="EMBL" id="BTSY01000006">
    <property type="protein sequence ID" value="GMT34871.1"/>
    <property type="molecule type" value="Genomic_DNA"/>
</dbReference>
<dbReference type="Proteomes" id="UP001432322">
    <property type="component" value="Unassembled WGS sequence"/>
</dbReference>
<keyword evidence="7" id="KW-0812">Transmembrane</keyword>
<dbReference type="Gene3D" id="2.120.10.100">
    <property type="entry name" value="Apyrase"/>
    <property type="match status" value="1"/>
</dbReference>
<gene>
    <name evidence="8" type="ORF">PFISCL1PPCAC_26168</name>
</gene>
<dbReference type="FunFam" id="2.120.10.100:FF:000001">
    <property type="entry name" value="Soluble calcium-activated nucleotidase 1"/>
    <property type="match status" value="1"/>
</dbReference>
<sequence length="412" mass="46688">VELRAGGDGFLPMKNRRYPMDSSEVLIPLDEMDASSPFGKSFKSARVPYRRVTKCVLAILLIMMIYAFVSFLLHLNSIQTTFPPFDPRPLSEPQVLSDGASVYRIAVITDLDKDSKTDDGKKWRSYFRRGRLTVSSDLSRVSVDWDEQKDDVSLLSEVSSGGRAMELSDLVVFDRNLLTVDDRTGILYKIDDFSSASEVHVVPWVILADGPGNVSKSFKGEWMTVKDSHLYVGGLGKEWTNQKGEYINDHPMWVKRVDAWGRVEHQQWTHTYKEVRRSMSIEWPGYMVHEAVQWSDVHKKWFFLPRRVSREAYDEDADEGRGSNVLVVADELFESTPTVTRIGTNDEPSTRGFAAFQFVPNTNDQLIIALKSEEKDGHPVGSCVTVFDISGKVLLQEQQLQGAYKFEGLAII</sequence>
<organism evidence="8 9">
    <name type="scientific">Pristionchus fissidentatus</name>
    <dbReference type="NCBI Taxonomy" id="1538716"/>
    <lineage>
        <taxon>Eukaryota</taxon>
        <taxon>Metazoa</taxon>
        <taxon>Ecdysozoa</taxon>
        <taxon>Nematoda</taxon>
        <taxon>Chromadorea</taxon>
        <taxon>Rhabditida</taxon>
        <taxon>Rhabditina</taxon>
        <taxon>Diplogasteromorpha</taxon>
        <taxon>Diplogasteroidea</taxon>
        <taxon>Neodiplogasteridae</taxon>
        <taxon>Pristionchus</taxon>
    </lineage>
</organism>
<comment type="similarity">
    <text evidence="5">Belongs to the apyrase family.</text>
</comment>
<feature type="binding site" evidence="6">
    <location>
        <position position="354"/>
    </location>
    <ligand>
        <name>Ca(2+)</name>
        <dbReference type="ChEBI" id="CHEBI:29108"/>
    </ligand>
</feature>
<dbReference type="AlphaFoldDB" id="A0AAV5WS70"/>